<feature type="region of interest" description="Disordered" evidence="2">
    <location>
        <begin position="275"/>
        <end position="309"/>
    </location>
</feature>
<protein>
    <submittedName>
        <fullName evidence="3">Uncharacterized protein</fullName>
    </submittedName>
</protein>
<comment type="caution">
    <text evidence="3">The sequence shown here is derived from an EMBL/GenBank/DDBJ whole genome shotgun (WGS) entry which is preliminary data.</text>
</comment>
<evidence type="ECO:0000256" key="1">
    <source>
        <dbReference type="SAM" id="Coils"/>
    </source>
</evidence>
<evidence type="ECO:0000313" key="4">
    <source>
        <dbReference type="Proteomes" id="UP000629468"/>
    </source>
</evidence>
<feature type="coiled-coil region" evidence="1">
    <location>
        <begin position="217"/>
        <end position="244"/>
    </location>
</feature>
<evidence type="ECO:0000256" key="2">
    <source>
        <dbReference type="SAM" id="MobiDB-lite"/>
    </source>
</evidence>
<gene>
    <name evidence="3" type="ORF">Agabi119p4_7895</name>
</gene>
<accession>A0A8H7EZP6</accession>
<dbReference type="EMBL" id="JABXXO010000010">
    <property type="protein sequence ID" value="KAF7768652.1"/>
    <property type="molecule type" value="Genomic_DNA"/>
</dbReference>
<name>A0A8H7EZP6_AGABI</name>
<feature type="compositionally biased region" description="Basic and acidic residues" evidence="2">
    <location>
        <begin position="275"/>
        <end position="292"/>
    </location>
</feature>
<evidence type="ECO:0000313" key="3">
    <source>
        <dbReference type="EMBL" id="KAF7768652.1"/>
    </source>
</evidence>
<organism evidence="3 4">
    <name type="scientific">Agaricus bisporus var. burnettii</name>
    <dbReference type="NCBI Taxonomy" id="192524"/>
    <lineage>
        <taxon>Eukaryota</taxon>
        <taxon>Fungi</taxon>
        <taxon>Dikarya</taxon>
        <taxon>Basidiomycota</taxon>
        <taxon>Agaricomycotina</taxon>
        <taxon>Agaricomycetes</taxon>
        <taxon>Agaricomycetidae</taxon>
        <taxon>Agaricales</taxon>
        <taxon>Agaricineae</taxon>
        <taxon>Agaricaceae</taxon>
        <taxon>Agaricus</taxon>
    </lineage>
</organism>
<dbReference type="AlphaFoldDB" id="A0A8H7EZP6"/>
<sequence>MVAIVFCMGPMELRPGPHLIWRLVELHPRHNHALRVITETFLSSIPSQFMNSSQPIVCVFFKLPPSHHPILRIYEIAWNIFLPQLNRIHEAFEVALASHPSTEAKKIWSEARENASKNMSKLQEISFACHETAFSFLRFLDALHNGRDNSDSYHSFRDSASKVVWRSGIAQEGMLEFREDMRIVIGRITTILSNDDRDISSFMTESGQSLLELATGVEECNAVLEEYREEFKEVQQQSSNVNNSSPSEEEFRMVQQKWQVFKEISGPNAYRWQTLKREMRAPRAPKGRDKLTRRSNSSTSPTKPAGSVKSRRIPFWKKFFYRSISCGPLEKYC</sequence>
<dbReference type="Proteomes" id="UP000629468">
    <property type="component" value="Unassembled WGS sequence"/>
</dbReference>
<proteinExistence type="predicted"/>
<reference evidence="3 4" key="1">
    <citation type="journal article" name="Sci. Rep.">
        <title>Telomere-to-telomere assembled and centromere annotated genomes of the two main subspecies of the button mushroom Agaricus bisporus reveal especially polymorphic chromosome ends.</title>
        <authorList>
            <person name="Sonnenberg A.S.M."/>
            <person name="Sedaghat-Telgerd N."/>
            <person name="Lavrijssen B."/>
            <person name="Ohm R.A."/>
            <person name="Hendrickx P.M."/>
            <person name="Scholtmeijer K."/>
            <person name="Baars J.J.P."/>
            <person name="van Peer A."/>
        </authorList>
    </citation>
    <scope>NUCLEOTIDE SEQUENCE [LARGE SCALE GENOMIC DNA]</scope>
    <source>
        <strain evidence="3 4">H119_p4</strain>
    </source>
</reference>
<keyword evidence="1" id="KW-0175">Coiled coil</keyword>